<evidence type="ECO:0000313" key="6">
    <source>
        <dbReference type="Proteomes" id="UP000273734"/>
    </source>
</evidence>
<accession>A0AB74D2I7</accession>
<keyword evidence="2" id="KW-0808">Transferase</keyword>
<dbReference type="AlphaFoldDB" id="A0AB74D2I7"/>
<evidence type="ECO:0000256" key="1">
    <source>
        <dbReference type="ARBA" id="ARBA00022603"/>
    </source>
</evidence>
<sequence>MNCATPCTSSYFMRTATCARAGNRRATSCGATMTTVTSWLRLTEEAADTTLPADLRARDSFAARDCGWVEQMVPFIGSHATPGGWIVDPFCGFGTTLVAAAQCGAPALGVEVDPERAAFARERLARAGAAAGRHPVLAGDLSTTATQAAARDAGGPFTLCLTNVPYFGCDELPGKAGDGQLYGVAHYAPYLERMRTVFAGVHALLEPGGWCIAMAQNLRLGGRFVPLAWDVARLLGERFVLHEERVLIYERAGGPAPHGDGATDRTHEYALVCRKAPLASDADAARALVAALTRDGFAFAVIGGFARRLAAEAGHVDGDAEDDTDAPLNDVDLVVPPDDAGVSRLLQWLEADGFSLESWNARITPPVAAAALRYRHYFRARRIDARGRLLQVDVTVADSQEGYAACAAAGANDR</sequence>
<dbReference type="GO" id="GO:0032259">
    <property type="term" value="P:methylation"/>
    <property type="evidence" value="ECO:0007669"/>
    <property type="project" value="UniProtKB-KW"/>
</dbReference>
<proteinExistence type="inferred from homology"/>
<organism evidence="5 6">
    <name type="scientific">Burkholderia ubonensis</name>
    <dbReference type="NCBI Taxonomy" id="101571"/>
    <lineage>
        <taxon>Bacteria</taxon>
        <taxon>Pseudomonadati</taxon>
        <taxon>Pseudomonadota</taxon>
        <taxon>Betaproteobacteria</taxon>
        <taxon>Burkholderiales</taxon>
        <taxon>Burkholderiaceae</taxon>
        <taxon>Burkholderia</taxon>
        <taxon>Burkholderia cepacia complex</taxon>
    </lineage>
</organism>
<dbReference type="PRINTS" id="PR00508">
    <property type="entry name" value="S21N4MTFRASE"/>
</dbReference>
<keyword evidence="1 5" id="KW-0489">Methyltransferase</keyword>
<reference evidence="5 6" key="1">
    <citation type="submission" date="2018-08" db="EMBL/GenBank/DDBJ databases">
        <title>Comparative analysis of Burkholderia isolates from Puerto Rico.</title>
        <authorList>
            <person name="Hall C."/>
            <person name="Sahl J."/>
            <person name="Wagner D."/>
        </authorList>
    </citation>
    <scope>NUCLEOTIDE SEQUENCE [LARGE SCALE GENOMIC DNA]</scope>
    <source>
        <strain evidence="5 6">Bp8964</strain>
    </source>
</reference>
<evidence type="ECO:0000256" key="2">
    <source>
        <dbReference type="ARBA" id="ARBA00022679"/>
    </source>
</evidence>
<dbReference type="Proteomes" id="UP000273734">
    <property type="component" value="Unassembled WGS sequence"/>
</dbReference>
<evidence type="ECO:0000259" key="4">
    <source>
        <dbReference type="Pfam" id="PF01555"/>
    </source>
</evidence>
<dbReference type="EC" id="2.1.1.-" evidence="3"/>
<feature type="domain" description="DNA methylase N-4/N-6" evidence="4">
    <location>
        <begin position="73"/>
        <end position="119"/>
    </location>
</feature>
<gene>
    <name evidence="5" type="ORF">DF015_23610</name>
</gene>
<dbReference type="InterPro" id="IPR002941">
    <property type="entry name" value="DNA_methylase_N4/N6"/>
</dbReference>
<dbReference type="SUPFAM" id="SSF53335">
    <property type="entry name" value="S-adenosyl-L-methionine-dependent methyltransferases"/>
    <property type="match status" value="1"/>
</dbReference>
<dbReference type="Gene3D" id="3.40.50.150">
    <property type="entry name" value="Vaccinia Virus protein VP39"/>
    <property type="match status" value="2"/>
</dbReference>
<comment type="caution">
    <text evidence="5">The sequence shown here is derived from an EMBL/GenBank/DDBJ whole genome shotgun (WGS) entry which is preliminary data.</text>
</comment>
<dbReference type="GO" id="GO:0008170">
    <property type="term" value="F:N-methyltransferase activity"/>
    <property type="evidence" value="ECO:0007669"/>
    <property type="project" value="InterPro"/>
</dbReference>
<protein>
    <recommendedName>
        <fullName evidence="3">Methyltransferase</fullName>
        <ecNumber evidence="3">2.1.1.-</ecNumber>
    </recommendedName>
</protein>
<dbReference type="InterPro" id="IPR001091">
    <property type="entry name" value="RM_Methyltransferase"/>
</dbReference>
<dbReference type="InterPro" id="IPR029063">
    <property type="entry name" value="SAM-dependent_MTases_sf"/>
</dbReference>
<dbReference type="Pfam" id="PF01555">
    <property type="entry name" value="N6_N4_Mtase"/>
    <property type="match status" value="1"/>
</dbReference>
<name>A0AB74D2I7_9BURK</name>
<evidence type="ECO:0000313" key="5">
    <source>
        <dbReference type="EMBL" id="RQP74332.1"/>
    </source>
</evidence>
<evidence type="ECO:0000256" key="3">
    <source>
        <dbReference type="RuleBase" id="RU362026"/>
    </source>
</evidence>
<dbReference type="EMBL" id="QTNY01000017">
    <property type="protein sequence ID" value="RQP74332.1"/>
    <property type="molecule type" value="Genomic_DNA"/>
</dbReference>
<comment type="similarity">
    <text evidence="3">Belongs to the N(4)/N(6)-methyltransferase family.</text>
</comment>
<dbReference type="GO" id="GO:0003677">
    <property type="term" value="F:DNA binding"/>
    <property type="evidence" value="ECO:0007669"/>
    <property type="project" value="InterPro"/>
</dbReference>